<keyword evidence="5" id="KW-0732">Signal</keyword>
<keyword evidence="2 4" id="KW-0064">Aspartyl protease</keyword>
<dbReference type="AlphaFoldDB" id="A0AAE0N941"/>
<evidence type="ECO:0000256" key="2">
    <source>
        <dbReference type="ARBA" id="ARBA00022750"/>
    </source>
</evidence>
<feature type="chain" id="PRO_5042281633" evidence="5">
    <location>
        <begin position="29"/>
        <end position="435"/>
    </location>
</feature>
<reference evidence="7" key="2">
    <citation type="submission" date="2023-06" db="EMBL/GenBank/DDBJ databases">
        <authorList>
            <consortium name="Lawrence Berkeley National Laboratory"/>
            <person name="Haridas S."/>
            <person name="Hensen N."/>
            <person name="Bonometti L."/>
            <person name="Westerberg I."/>
            <person name="Brannstrom I.O."/>
            <person name="Guillou S."/>
            <person name="Cros-Aarteil S."/>
            <person name="Calhoun S."/>
            <person name="Kuo A."/>
            <person name="Mondo S."/>
            <person name="Pangilinan J."/>
            <person name="Riley R."/>
            <person name="Labutti K."/>
            <person name="Andreopoulos B."/>
            <person name="Lipzen A."/>
            <person name="Chen C."/>
            <person name="Yanf M."/>
            <person name="Daum C."/>
            <person name="Ng V."/>
            <person name="Clum A."/>
            <person name="Steindorff A."/>
            <person name="Ohm R."/>
            <person name="Martin F."/>
            <person name="Silar P."/>
            <person name="Natvig D."/>
            <person name="Lalanne C."/>
            <person name="Gautier V."/>
            <person name="Ament-Velasquez S.L."/>
            <person name="Kruys A."/>
            <person name="Hutchinson M.I."/>
            <person name="Powell A.J."/>
            <person name="Barry K."/>
            <person name="Miller A.N."/>
            <person name="Grigoriev I.V."/>
            <person name="Debuchy R."/>
            <person name="Gladieux P."/>
            <person name="Thoren M.H."/>
            <person name="Johannesson H."/>
        </authorList>
    </citation>
    <scope>NUCLEOTIDE SEQUENCE</scope>
    <source>
        <strain evidence="7">CBS 958.72</strain>
    </source>
</reference>
<dbReference type="InterPro" id="IPR001969">
    <property type="entry name" value="Aspartic_peptidase_AS"/>
</dbReference>
<keyword evidence="8" id="KW-1185">Reference proteome</keyword>
<keyword evidence="4" id="KW-0378">Hydrolase</keyword>
<evidence type="ECO:0000256" key="1">
    <source>
        <dbReference type="ARBA" id="ARBA00007447"/>
    </source>
</evidence>
<dbReference type="InterPro" id="IPR001461">
    <property type="entry name" value="Aspartic_peptidase_A1"/>
</dbReference>
<dbReference type="EMBL" id="JAULSN010000004">
    <property type="protein sequence ID" value="KAK3373994.1"/>
    <property type="molecule type" value="Genomic_DNA"/>
</dbReference>
<keyword evidence="4" id="KW-0645">Protease</keyword>
<dbReference type="PANTHER" id="PTHR47966:SF47">
    <property type="entry name" value="ENDOPEPTIDASE, PUTATIVE (AFU_ORTHOLOGUE AFUA_3G01220)-RELATED"/>
    <property type="match status" value="1"/>
</dbReference>
<dbReference type="Gene3D" id="2.40.70.10">
    <property type="entry name" value="Acid Proteases"/>
    <property type="match status" value="2"/>
</dbReference>
<dbReference type="PROSITE" id="PS00141">
    <property type="entry name" value="ASP_PROTEASE"/>
    <property type="match status" value="2"/>
</dbReference>
<accession>A0AAE0N941</accession>
<organism evidence="7 8">
    <name type="scientific">Lasiosphaeria ovina</name>
    <dbReference type="NCBI Taxonomy" id="92902"/>
    <lineage>
        <taxon>Eukaryota</taxon>
        <taxon>Fungi</taxon>
        <taxon>Dikarya</taxon>
        <taxon>Ascomycota</taxon>
        <taxon>Pezizomycotina</taxon>
        <taxon>Sordariomycetes</taxon>
        <taxon>Sordariomycetidae</taxon>
        <taxon>Sordariales</taxon>
        <taxon>Lasiosphaeriaceae</taxon>
        <taxon>Lasiosphaeria</taxon>
    </lineage>
</organism>
<evidence type="ECO:0000259" key="6">
    <source>
        <dbReference type="PROSITE" id="PS51767"/>
    </source>
</evidence>
<dbReference type="CDD" id="cd05471">
    <property type="entry name" value="pepsin_like"/>
    <property type="match status" value="1"/>
</dbReference>
<proteinExistence type="inferred from homology"/>
<dbReference type="PROSITE" id="PS51257">
    <property type="entry name" value="PROKAR_LIPOPROTEIN"/>
    <property type="match status" value="1"/>
</dbReference>
<feature type="domain" description="Peptidase A1" evidence="6">
    <location>
        <begin position="91"/>
        <end position="432"/>
    </location>
</feature>
<dbReference type="GO" id="GO:0000324">
    <property type="term" value="C:fungal-type vacuole"/>
    <property type="evidence" value="ECO:0007669"/>
    <property type="project" value="TreeGrafter"/>
</dbReference>
<dbReference type="Proteomes" id="UP001287356">
    <property type="component" value="Unassembled WGS sequence"/>
</dbReference>
<dbReference type="PANTHER" id="PTHR47966">
    <property type="entry name" value="BETA-SITE APP-CLEAVING ENZYME, ISOFORM A-RELATED"/>
    <property type="match status" value="1"/>
</dbReference>
<evidence type="ECO:0000256" key="4">
    <source>
        <dbReference type="RuleBase" id="RU000454"/>
    </source>
</evidence>
<dbReference type="InterPro" id="IPR034164">
    <property type="entry name" value="Pepsin-like_dom"/>
</dbReference>
<name>A0AAE0N941_9PEZI</name>
<protein>
    <submittedName>
        <fullName evidence="7">Aspartic peptidase domain-containing protein</fullName>
    </submittedName>
</protein>
<dbReference type="GO" id="GO:0006508">
    <property type="term" value="P:proteolysis"/>
    <property type="evidence" value="ECO:0007669"/>
    <property type="project" value="UniProtKB-KW"/>
</dbReference>
<dbReference type="InterPro" id="IPR021109">
    <property type="entry name" value="Peptidase_aspartic_dom_sf"/>
</dbReference>
<dbReference type="Pfam" id="PF00026">
    <property type="entry name" value="Asp"/>
    <property type="match status" value="1"/>
</dbReference>
<dbReference type="SUPFAM" id="SSF50630">
    <property type="entry name" value="Acid proteases"/>
    <property type="match status" value="1"/>
</dbReference>
<dbReference type="PROSITE" id="PS51767">
    <property type="entry name" value="PEPTIDASE_A1"/>
    <property type="match status" value="1"/>
</dbReference>
<evidence type="ECO:0000256" key="5">
    <source>
        <dbReference type="SAM" id="SignalP"/>
    </source>
</evidence>
<comment type="similarity">
    <text evidence="1 4">Belongs to the peptidase A1 family.</text>
</comment>
<evidence type="ECO:0000313" key="8">
    <source>
        <dbReference type="Proteomes" id="UP001287356"/>
    </source>
</evidence>
<feature type="signal peptide" evidence="5">
    <location>
        <begin position="1"/>
        <end position="28"/>
    </location>
</feature>
<feature type="active site" evidence="3">
    <location>
        <position position="107"/>
    </location>
</feature>
<reference evidence="7" key="1">
    <citation type="journal article" date="2023" name="Mol. Phylogenet. Evol.">
        <title>Genome-scale phylogeny and comparative genomics of the fungal order Sordariales.</title>
        <authorList>
            <person name="Hensen N."/>
            <person name="Bonometti L."/>
            <person name="Westerberg I."/>
            <person name="Brannstrom I.O."/>
            <person name="Guillou S."/>
            <person name="Cros-Aarteil S."/>
            <person name="Calhoun S."/>
            <person name="Haridas S."/>
            <person name="Kuo A."/>
            <person name="Mondo S."/>
            <person name="Pangilinan J."/>
            <person name="Riley R."/>
            <person name="LaButti K."/>
            <person name="Andreopoulos B."/>
            <person name="Lipzen A."/>
            <person name="Chen C."/>
            <person name="Yan M."/>
            <person name="Daum C."/>
            <person name="Ng V."/>
            <person name="Clum A."/>
            <person name="Steindorff A."/>
            <person name="Ohm R.A."/>
            <person name="Martin F."/>
            <person name="Silar P."/>
            <person name="Natvig D.O."/>
            <person name="Lalanne C."/>
            <person name="Gautier V."/>
            <person name="Ament-Velasquez S.L."/>
            <person name="Kruys A."/>
            <person name="Hutchinson M.I."/>
            <person name="Powell A.J."/>
            <person name="Barry K."/>
            <person name="Miller A.N."/>
            <person name="Grigoriev I.V."/>
            <person name="Debuchy R."/>
            <person name="Gladieux P."/>
            <person name="Hiltunen Thoren M."/>
            <person name="Johannesson H."/>
        </authorList>
    </citation>
    <scope>NUCLEOTIDE SEQUENCE</scope>
    <source>
        <strain evidence="7">CBS 958.72</strain>
    </source>
</reference>
<evidence type="ECO:0000256" key="3">
    <source>
        <dbReference type="PIRSR" id="PIRSR601461-1"/>
    </source>
</evidence>
<dbReference type="PRINTS" id="PR00792">
    <property type="entry name" value="PEPSIN"/>
</dbReference>
<dbReference type="GO" id="GO:0004190">
    <property type="term" value="F:aspartic-type endopeptidase activity"/>
    <property type="evidence" value="ECO:0007669"/>
    <property type="project" value="UniProtKB-KW"/>
</dbReference>
<sequence>MARALTHSAAAESLTLLLLVVLLGCASAFPVNDEKRAAQVPAASHVLTLTRNAASQQRSSTLSSRLRSFRAVAEGPAGIATALPAYHDVEYLAEVKVGNHTYSLIIDTGSSDTWLVKEGFQCLDANHHIVNQLLCNFGPKYKGDFPDGQIPGQHFNISYGSAGGPFLNGQMGYADLTLAGIEIKKQQIALATIGAWNGDGLSSGILGLGLPGLTEAFVGNTPADDGVQNLVNYNPVVTTVSNQVGNGIFSLGLSRNASASFLALGGVPENLKVGDYATISIDKMGKRFGGTDYFFYTMTPERLVWNTSTQAKEWRALQVIVDSGTTLNLFPYDIAASINSLFYPRAVYLEQQGGWFVPCNAVPPSFGVQMKGQVLWADPSSMILQQLRDPETNYCATGIGAAGSQPYILGDVFMQGLVVVFDIGPKMEMRFAKRL</sequence>
<feature type="active site" evidence="3">
    <location>
        <position position="322"/>
    </location>
</feature>
<evidence type="ECO:0000313" key="7">
    <source>
        <dbReference type="EMBL" id="KAK3373994.1"/>
    </source>
</evidence>
<comment type="caution">
    <text evidence="7">The sequence shown here is derived from an EMBL/GenBank/DDBJ whole genome shotgun (WGS) entry which is preliminary data.</text>
</comment>
<gene>
    <name evidence="7" type="ORF">B0T24DRAFT_679373</name>
</gene>
<dbReference type="InterPro" id="IPR033121">
    <property type="entry name" value="PEPTIDASE_A1"/>
</dbReference>